<dbReference type="Proteomes" id="UP000436483">
    <property type="component" value="Unassembled WGS sequence"/>
</dbReference>
<protein>
    <submittedName>
        <fullName evidence="2">Uncharacterized protein</fullName>
    </submittedName>
</protein>
<accession>A0A7X3MNZ3</accession>
<sequence length="63" mass="6902">MAEQPSRTVLTNIDIPFGSLVLFFVKASLAVIPAAIIVSFILAFLGWMFGAILGFGHMGWMMR</sequence>
<name>A0A7X3MNZ3_9HYPH</name>
<reference evidence="2 3" key="1">
    <citation type="submission" date="2019-12" db="EMBL/GenBank/DDBJ databases">
        <authorList>
            <person name="Yuan C.-G."/>
        </authorList>
    </citation>
    <scope>NUCLEOTIDE SEQUENCE [LARGE SCALE GENOMIC DNA]</scope>
    <source>
        <strain evidence="2 3">KCTC 23863</strain>
    </source>
</reference>
<feature type="transmembrane region" description="Helical" evidence="1">
    <location>
        <begin position="20"/>
        <end position="53"/>
    </location>
</feature>
<keyword evidence="1" id="KW-1133">Transmembrane helix</keyword>
<dbReference type="EMBL" id="WURB01000001">
    <property type="protein sequence ID" value="MXQ10393.1"/>
    <property type="molecule type" value="Genomic_DNA"/>
</dbReference>
<organism evidence="2 3">
    <name type="scientific">Microvirga makkahensis</name>
    <dbReference type="NCBI Taxonomy" id="1128670"/>
    <lineage>
        <taxon>Bacteria</taxon>
        <taxon>Pseudomonadati</taxon>
        <taxon>Pseudomonadota</taxon>
        <taxon>Alphaproteobacteria</taxon>
        <taxon>Hyphomicrobiales</taxon>
        <taxon>Methylobacteriaceae</taxon>
        <taxon>Microvirga</taxon>
    </lineage>
</organism>
<reference evidence="2 3" key="2">
    <citation type="submission" date="2020-01" db="EMBL/GenBank/DDBJ databases">
        <title>Microvirga sp. nov., an arsenate reduction bacterium isolated from Tibet hotspring sediments.</title>
        <authorList>
            <person name="Xian W.-D."/>
            <person name="Li W.-J."/>
        </authorList>
    </citation>
    <scope>NUCLEOTIDE SEQUENCE [LARGE SCALE GENOMIC DNA]</scope>
    <source>
        <strain evidence="2 3">KCTC 23863</strain>
    </source>
</reference>
<keyword evidence="1" id="KW-0472">Membrane</keyword>
<keyword evidence="3" id="KW-1185">Reference proteome</keyword>
<gene>
    <name evidence="2" type="ORF">GR328_02755</name>
</gene>
<dbReference type="RefSeq" id="WP_160882971.1">
    <property type="nucleotide sequence ID" value="NZ_WURB01000001.1"/>
</dbReference>
<comment type="caution">
    <text evidence="2">The sequence shown here is derived from an EMBL/GenBank/DDBJ whole genome shotgun (WGS) entry which is preliminary data.</text>
</comment>
<dbReference type="OrthoDB" id="5373209at2"/>
<dbReference type="AlphaFoldDB" id="A0A7X3MNZ3"/>
<keyword evidence="1" id="KW-0812">Transmembrane</keyword>
<proteinExistence type="predicted"/>
<evidence type="ECO:0000313" key="3">
    <source>
        <dbReference type="Proteomes" id="UP000436483"/>
    </source>
</evidence>
<evidence type="ECO:0000313" key="2">
    <source>
        <dbReference type="EMBL" id="MXQ10393.1"/>
    </source>
</evidence>
<evidence type="ECO:0000256" key="1">
    <source>
        <dbReference type="SAM" id="Phobius"/>
    </source>
</evidence>